<organism evidence="1 2">
    <name type="scientific">Acetobacter farinalis</name>
    <dbReference type="NCBI Taxonomy" id="1260984"/>
    <lineage>
        <taxon>Bacteria</taxon>
        <taxon>Pseudomonadati</taxon>
        <taxon>Pseudomonadota</taxon>
        <taxon>Alphaproteobacteria</taxon>
        <taxon>Acetobacterales</taxon>
        <taxon>Acetobacteraceae</taxon>
        <taxon>Acetobacter</taxon>
    </lineage>
</organism>
<dbReference type="RefSeq" id="WP_166118700.1">
    <property type="nucleotide sequence ID" value="NZ_JAPIUX010000001.1"/>
</dbReference>
<name>A0ABT3Q440_9PROT</name>
<proteinExistence type="predicted"/>
<evidence type="ECO:0000313" key="1">
    <source>
        <dbReference type="EMBL" id="MCX2560058.1"/>
    </source>
</evidence>
<reference evidence="1 2" key="1">
    <citation type="submission" date="2022-11" db="EMBL/GenBank/DDBJ databases">
        <title>Genome sequencing of Acetobacter type strain.</title>
        <authorList>
            <person name="Heo J."/>
            <person name="Lee D."/>
            <person name="Han B.-H."/>
            <person name="Hong S.-B."/>
            <person name="Kwon S.-W."/>
        </authorList>
    </citation>
    <scope>NUCLEOTIDE SEQUENCE [LARGE SCALE GENOMIC DNA]</scope>
    <source>
        <strain evidence="1 2">KACC 21251</strain>
    </source>
</reference>
<accession>A0ABT3Q440</accession>
<dbReference type="Proteomes" id="UP001526446">
    <property type="component" value="Unassembled WGS sequence"/>
</dbReference>
<protein>
    <recommendedName>
        <fullName evidence="3">Transposase</fullName>
    </recommendedName>
</protein>
<keyword evidence="2" id="KW-1185">Reference proteome</keyword>
<gene>
    <name evidence="1" type="ORF">OQ252_01395</name>
</gene>
<comment type="caution">
    <text evidence="1">The sequence shown here is derived from an EMBL/GenBank/DDBJ whole genome shotgun (WGS) entry which is preliminary data.</text>
</comment>
<evidence type="ECO:0000313" key="2">
    <source>
        <dbReference type="Proteomes" id="UP001526446"/>
    </source>
</evidence>
<dbReference type="EMBL" id="JAPIUX010000001">
    <property type="protein sequence ID" value="MCX2560058.1"/>
    <property type="molecule type" value="Genomic_DNA"/>
</dbReference>
<evidence type="ECO:0008006" key="3">
    <source>
        <dbReference type="Google" id="ProtNLM"/>
    </source>
</evidence>
<sequence>MEFEGATAFDQALKTPGLHTVRKKVAYVPRRPVLPPDVVARLSGELFWRNPERNPGQATVLA</sequence>